<comment type="caution">
    <text evidence="2">The sequence shown here is derived from an EMBL/GenBank/DDBJ whole genome shotgun (WGS) entry which is preliminary data.</text>
</comment>
<dbReference type="PANTHER" id="PTHR42815:SF2">
    <property type="entry name" value="FAD-BINDING, PUTATIVE (AFU_ORTHOLOGUE AFUA_6G07600)-RELATED"/>
    <property type="match status" value="1"/>
</dbReference>
<proteinExistence type="predicted"/>
<dbReference type="EMBL" id="JAKLTR010000002">
    <property type="protein sequence ID" value="MCG2613402.1"/>
    <property type="molecule type" value="Genomic_DNA"/>
</dbReference>
<evidence type="ECO:0000313" key="3">
    <source>
        <dbReference type="Proteomes" id="UP001165367"/>
    </source>
</evidence>
<dbReference type="Gene3D" id="2.30.110.10">
    <property type="entry name" value="Electron Transport, Fmn-binding Protein, Chain A"/>
    <property type="match status" value="1"/>
</dbReference>
<gene>
    <name evidence="2" type="ORF">LZZ85_03885</name>
</gene>
<evidence type="ECO:0000259" key="1">
    <source>
        <dbReference type="Pfam" id="PF01243"/>
    </source>
</evidence>
<feature type="domain" description="Pyridoxamine 5'-phosphate oxidase N-terminal" evidence="1">
    <location>
        <begin position="43"/>
        <end position="132"/>
    </location>
</feature>
<dbReference type="PANTHER" id="PTHR42815">
    <property type="entry name" value="FAD-BINDING, PUTATIVE (AFU_ORTHOLOGUE AFUA_6G07600)-RELATED"/>
    <property type="match status" value="1"/>
</dbReference>
<dbReference type="Proteomes" id="UP001165367">
    <property type="component" value="Unassembled WGS sequence"/>
</dbReference>
<keyword evidence="3" id="KW-1185">Reference proteome</keyword>
<accession>A0ABS9KM47</accession>
<reference evidence="2" key="1">
    <citation type="submission" date="2022-01" db="EMBL/GenBank/DDBJ databases">
        <authorList>
            <person name="Jo J.-H."/>
            <person name="Im W.-T."/>
        </authorList>
    </citation>
    <scope>NUCLEOTIDE SEQUENCE</scope>
    <source>
        <strain evidence="2">NA20</strain>
    </source>
</reference>
<dbReference type="Pfam" id="PF01243">
    <property type="entry name" value="PNPOx_N"/>
    <property type="match status" value="1"/>
</dbReference>
<dbReference type="SUPFAM" id="SSF50475">
    <property type="entry name" value="FMN-binding split barrel"/>
    <property type="match status" value="1"/>
</dbReference>
<protein>
    <submittedName>
        <fullName evidence="2">Pyridoxamine 5'-phosphate oxidase family protein</fullName>
    </submittedName>
</protein>
<sequence>MNYSNLAFSDVIKSIQDKLGSRDTYERVEKMSYVDGLTAIESSFISQMDSFYMASFGENGFPYIQHRGGPQGFVKVIDKETVGIVDFQGNRQYISVGNIQTNPKVSLIMVSYPLRARLKIYAEAEIVELADNPALFDLLKPHDYKFRPERMMLFHIKAYDWNCPQHITPRYTMEEIGSMFGKVEPGV</sequence>
<dbReference type="InterPro" id="IPR011576">
    <property type="entry name" value="Pyridox_Oxase_N"/>
</dbReference>
<dbReference type="RefSeq" id="WP_237868630.1">
    <property type="nucleotide sequence ID" value="NZ_JAKLTR010000002.1"/>
</dbReference>
<organism evidence="2 3">
    <name type="scientific">Terrimonas ginsenosidimutans</name>
    <dbReference type="NCBI Taxonomy" id="2908004"/>
    <lineage>
        <taxon>Bacteria</taxon>
        <taxon>Pseudomonadati</taxon>
        <taxon>Bacteroidota</taxon>
        <taxon>Chitinophagia</taxon>
        <taxon>Chitinophagales</taxon>
        <taxon>Chitinophagaceae</taxon>
        <taxon>Terrimonas</taxon>
    </lineage>
</organism>
<name>A0ABS9KM47_9BACT</name>
<dbReference type="InterPro" id="IPR012349">
    <property type="entry name" value="Split_barrel_FMN-bd"/>
</dbReference>
<evidence type="ECO:0000313" key="2">
    <source>
        <dbReference type="EMBL" id="MCG2613402.1"/>
    </source>
</evidence>